<accession>A0A0E9VL82</accession>
<evidence type="ECO:0000256" key="1">
    <source>
        <dbReference type="SAM" id="MobiDB-lite"/>
    </source>
</evidence>
<evidence type="ECO:0000313" key="3">
    <source>
        <dbReference type="EMBL" id="JAH78766.1"/>
    </source>
</evidence>
<dbReference type="PANTHER" id="PTHR22840">
    <property type="entry name" value="WD REPEAT-CONTAINING PROTEIN 36"/>
    <property type="match status" value="1"/>
</dbReference>
<reference evidence="3" key="2">
    <citation type="journal article" date="2015" name="Fish Shellfish Immunol.">
        <title>Early steps in the European eel (Anguilla anguilla)-Vibrio vulnificus interaction in the gills: Role of the RtxA13 toxin.</title>
        <authorList>
            <person name="Callol A."/>
            <person name="Pajuelo D."/>
            <person name="Ebbesson L."/>
            <person name="Teles M."/>
            <person name="MacKenzie S."/>
            <person name="Amaro C."/>
        </authorList>
    </citation>
    <scope>NUCLEOTIDE SEQUENCE</scope>
</reference>
<dbReference type="InterPro" id="IPR007319">
    <property type="entry name" value="WDR36/Utp21_C"/>
</dbReference>
<reference evidence="3" key="1">
    <citation type="submission" date="2014-11" db="EMBL/GenBank/DDBJ databases">
        <authorList>
            <person name="Amaro Gonzalez C."/>
        </authorList>
    </citation>
    <scope>NUCLEOTIDE SEQUENCE</scope>
</reference>
<dbReference type="GO" id="GO:0034388">
    <property type="term" value="C:Pwp2p-containing subcomplex of 90S preribosome"/>
    <property type="evidence" value="ECO:0007669"/>
    <property type="project" value="TreeGrafter"/>
</dbReference>
<dbReference type="EMBL" id="GBXM01029811">
    <property type="protein sequence ID" value="JAH78766.1"/>
    <property type="molecule type" value="Transcribed_RNA"/>
</dbReference>
<feature type="domain" description="WDR36/Utp21 C-terminal" evidence="2">
    <location>
        <begin position="8"/>
        <end position="48"/>
    </location>
</feature>
<sequence length="68" mass="7948">MIEYVSPEQLDERLVTLSLLPDSRWKNLLHLDIIKKRNKPKQPPKWPRPPLFHPHSGRSGATVCRLRG</sequence>
<feature type="compositionally biased region" description="Pro residues" evidence="1">
    <location>
        <begin position="43"/>
        <end position="52"/>
    </location>
</feature>
<dbReference type="GO" id="GO:0006364">
    <property type="term" value="P:rRNA processing"/>
    <property type="evidence" value="ECO:0007669"/>
    <property type="project" value="InterPro"/>
</dbReference>
<evidence type="ECO:0000259" key="2">
    <source>
        <dbReference type="Pfam" id="PF04192"/>
    </source>
</evidence>
<dbReference type="EMBL" id="GBXM01030910">
    <property type="protein sequence ID" value="JAH77667.1"/>
    <property type="molecule type" value="Transcribed_RNA"/>
</dbReference>
<dbReference type="Pfam" id="PF04192">
    <property type="entry name" value="Utp21"/>
    <property type="match status" value="1"/>
</dbReference>
<dbReference type="GO" id="GO:0032040">
    <property type="term" value="C:small-subunit processome"/>
    <property type="evidence" value="ECO:0007669"/>
    <property type="project" value="InterPro"/>
</dbReference>
<dbReference type="PANTHER" id="PTHR22840:SF12">
    <property type="entry name" value="WD REPEAT-CONTAINING PROTEIN 36"/>
    <property type="match status" value="1"/>
</dbReference>
<feature type="region of interest" description="Disordered" evidence="1">
    <location>
        <begin position="36"/>
        <end position="68"/>
    </location>
</feature>
<dbReference type="AlphaFoldDB" id="A0A0E9VL82"/>
<proteinExistence type="predicted"/>
<name>A0A0E9VL82_ANGAN</name>
<organism evidence="3">
    <name type="scientific">Anguilla anguilla</name>
    <name type="common">European freshwater eel</name>
    <name type="synonym">Muraena anguilla</name>
    <dbReference type="NCBI Taxonomy" id="7936"/>
    <lineage>
        <taxon>Eukaryota</taxon>
        <taxon>Metazoa</taxon>
        <taxon>Chordata</taxon>
        <taxon>Craniata</taxon>
        <taxon>Vertebrata</taxon>
        <taxon>Euteleostomi</taxon>
        <taxon>Actinopterygii</taxon>
        <taxon>Neopterygii</taxon>
        <taxon>Teleostei</taxon>
        <taxon>Anguilliformes</taxon>
        <taxon>Anguillidae</taxon>
        <taxon>Anguilla</taxon>
    </lineage>
</organism>
<protein>
    <recommendedName>
        <fullName evidence="2">WDR36/Utp21 C-terminal domain-containing protein</fullName>
    </recommendedName>
</protein>